<keyword evidence="4" id="KW-0547">Nucleotide-binding</keyword>
<evidence type="ECO:0000256" key="1">
    <source>
        <dbReference type="ARBA" id="ARBA00000085"/>
    </source>
</evidence>
<dbReference type="OrthoDB" id="7472338at2"/>
<dbReference type="GO" id="GO:0005524">
    <property type="term" value="F:ATP binding"/>
    <property type="evidence" value="ECO:0007669"/>
    <property type="project" value="UniProtKB-KW"/>
</dbReference>
<protein>
    <recommendedName>
        <fullName evidence="2">histidine kinase</fullName>
        <ecNumber evidence="2">2.7.13.3</ecNumber>
    </recommendedName>
</protein>
<evidence type="ECO:0000256" key="3">
    <source>
        <dbReference type="ARBA" id="ARBA00022679"/>
    </source>
</evidence>
<dbReference type="SMART" id="SM00387">
    <property type="entry name" value="HATPase_c"/>
    <property type="match status" value="1"/>
</dbReference>
<dbReference type="Proteomes" id="UP000179467">
    <property type="component" value="Unassembled WGS sequence"/>
</dbReference>
<accession>A0A1S1HK49</accession>
<comment type="catalytic activity">
    <reaction evidence="1">
        <text>ATP + protein L-histidine = ADP + protein N-phospho-L-histidine.</text>
        <dbReference type="EC" id="2.7.13.3"/>
    </reaction>
</comment>
<feature type="domain" description="Histidine kinase" evidence="8">
    <location>
        <begin position="16"/>
        <end position="218"/>
    </location>
</feature>
<dbReference type="InterPro" id="IPR005467">
    <property type="entry name" value="His_kinase_dom"/>
</dbReference>
<keyword evidence="3 9" id="KW-0808">Transferase</keyword>
<reference evidence="9 10" key="1">
    <citation type="submission" date="2016-09" db="EMBL/GenBank/DDBJ databases">
        <title>Metabolic pathway, cell adaptation mechanisms and a novel monoxygenase revealed through proteogenomic-transcription analysis of a Sphingomonas haloaromaticamans strain degrading the fungicide ortho-phenylphenol.</title>
        <authorList>
            <person name="Perruchon C."/>
            <person name="Papadopoulou E.S."/>
            <person name="Rousidou C."/>
            <person name="Vasileiadis S."/>
            <person name="Tanou G."/>
            <person name="Amoutzias G."/>
            <person name="Molassiotis A."/>
            <person name="Karpouzas D.G."/>
        </authorList>
    </citation>
    <scope>NUCLEOTIDE SEQUENCE [LARGE SCALE GENOMIC DNA]</scope>
    <source>
        <strain evidence="9 10">P3</strain>
    </source>
</reference>
<keyword evidence="6" id="KW-0067">ATP-binding</keyword>
<name>A0A1S1HK49_9SPHN</name>
<evidence type="ECO:0000256" key="7">
    <source>
        <dbReference type="ARBA" id="ARBA00023012"/>
    </source>
</evidence>
<dbReference type="AlphaFoldDB" id="A0A1S1HK49"/>
<dbReference type="PROSITE" id="PS50109">
    <property type="entry name" value="HIS_KIN"/>
    <property type="match status" value="1"/>
</dbReference>
<evidence type="ECO:0000256" key="2">
    <source>
        <dbReference type="ARBA" id="ARBA00012438"/>
    </source>
</evidence>
<comment type="caution">
    <text evidence="9">The sequence shown here is derived from an EMBL/GenBank/DDBJ whole genome shotgun (WGS) entry which is preliminary data.</text>
</comment>
<dbReference type="PANTHER" id="PTHR43065:SF46">
    <property type="entry name" value="C4-DICARBOXYLATE TRANSPORT SENSOR PROTEIN DCTB"/>
    <property type="match status" value="1"/>
</dbReference>
<dbReference type="EC" id="2.7.13.3" evidence="2"/>
<dbReference type="SUPFAM" id="SSF55874">
    <property type="entry name" value="ATPase domain of HSP90 chaperone/DNA topoisomerase II/histidine kinase"/>
    <property type="match status" value="1"/>
</dbReference>
<evidence type="ECO:0000313" key="9">
    <source>
        <dbReference type="EMBL" id="OHT21786.1"/>
    </source>
</evidence>
<dbReference type="GO" id="GO:0000160">
    <property type="term" value="P:phosphorelay signal transduction system"/>
    <property type="evidence" value="ECO:0007669"/>
    <property type="project" value="UniProtKB-KW"/>
</dbReference>
<dbReference type="EMBL" id="MIPT01000001">
    <property type="protein sequence ID" value="OHT21786.1"/>
    <property type="molecule type" value="Genomic_DNA"/>
</dbReference>
<dbReference type="InterPro" id="IPR004358">
    <property type="entry name" value="Sig_transdc_His_kin-like_C"/>
</dbReference>
<evidence type="ECO:0000256" key="4">
    <source>
        <dbReference type="ARBA" id="ARBA00022741"/>
    </source>
</evidence>
<evidence type="ECO:0000256" key="5">
    <source>
        <dbReference type="ARBA" id="ARBA00022777"/>
    </source>
</evidence>
<evidence type="ECO:0000259" key="8">
    <source>
        <dbReference type="PROSITE" id="PS50109"/>
    </source>
</evidence>
<organism evidence="9 10">
    <name type="scientific">Edaphosphingomonas haloaromaticamans</name>
    <dbReference type="NCBI Taxonomy" id="653954"/>
    <lineage>
        <taxon>Bacteria</taxon>
        <taxon>Pseudomonadati</taxon>
        <taxon>Pseudomonadota</taxon>
        <taxon>Alphaproteobacteria</taxon>
        <taxon>Sphingomonadales</taxon>
        <taxon>Rhizorhabdaceae</taxon>
        <taxon>Edaphosphingomonas</taxon>
    </lineage>
</organism>
<dbReference type="InterPro" id="IPR003594">
    <property type="entry name" value="HATPase_dom"/>
</dbReference>
<dbReference type="Gene3D" id="3.30.565.10">
    <property type="entry name" value="Histidine kinase-like ATPase, C-terminal domain"/>
    <property type="match status" value="1"/>
</dbReference>
<gene>
    <name evidence="9" type="primary">zraS_2</name>
    <name evidence="9" type="ORF">BHE75_03797</name>
</gene>
<keyword evidence="10" id="KW-1185">Reference proteome</keyword>
<sequence length="251" mass="27203">MHSVSLHRDPDISTRETIHDLRNLFGVVASARHMLDDRPTGDRRTLLLDAIEDAALRGGRLTSAMLGQGRSGGAATRFDLNEHLAGLGSLMRARAGRHVEIRFEPAAGPLPVKLDPADLDAVILELVSNACAAFVKPGVIRIQTRRLGGRVRLIVADNGRGVSAAELHAALHGFEQSSVNGSGLVRVRHFVETAHGRLRFRSRENRGSIASLNLPLVLKVAGAETAATAPTRWNRKTRKEIGHEKRQSITA</sequence>
<keyword evidence="5" id="KW-0418">Kinase</keyword>
<keyword evidence="7" id="KW-0902">Two-component regulatory system</keyword>
<dbReference type="GO" id="GO:0004673">
    <property type="term" value="F:protein histidine kinase activity"/>
    <property type="evidence" value="ECO:0007669"/>
    <property type="project" value="UniProtKB-EC"/>
</dbReference>
<evidence type="ECO:0000313" key="10">
    <source>
        <dbReference type="Proteomes" id="UP000179467"/>
    </source>
</evidence>
<evidence type="ECO:0000256" key="6">
    <source>
        <dbReference type="ARBA" id="ARBA00022840"/>
    </source>
</evidence>
<dbReference type="InterPro" id="IPR036890">
    <property type="entry name" value="HATPase_C_sf"/>
</dbReference>
<dbReference type="PRINTS" id="PR00344">
    <property type="entry name" value="BCTRLSENSOR"/>
</dbReference>
<dbReference type="PANTHER" id="PTHR43065">
    <property type="entry name" value="SENSOR HISTIDINE KINASE"/>
    <property type="match status" value="1"/>
</dbReference>
<dbReference type="Pfam" id="PF02518">
    <property type="entry name" value="HATPase_c"/>
    <property type="match status" value="1"/>
</dbReference>
<proteinExistence type="predicted"/>